<dbReference type="AlphaFoldDB" id="A0A6A4S1T6"/>
<sequence length="75" mass="8533">MGPQPPPYEKLQKSSMRYCAFNVFQIAVADVHADLIERTTHTEKEALFFGFDCQSVTKTAPTLYGRIYFSHFPSA</sequence>
<comment type="caution">
    <text evidence="1">The sequence shown here is derived from an EMBL/GenBank/DDBJ whole genome shotgun (WGS) entry which is preliminary data.</text>
</comment>
<evidence type="ECO:0000313" key="1">
    <source>
        <dbReference type="EMBL" id="KAF0025141.1"/>
    </source>
</evidence>
<protein>
    <submittedName>
        <fullName evidence="1">Uncharacterized protein</fullName>
    </submittedName>
</protein>
<name>A0A6A4S1T6_SCOMX</name>
<proteinExistence type="predicted"/>
<evidence type="ECO:0000313" key="2">
    <source>
        <dbReference type="Proteomes" id="UP000438429"/>
    </source>
</evidence>
<organism evidence="1 2">
    <name type="scientific">Scophthalmus maximus</name>
    <name type="common">Turbot</name>
    <name type="synonym">Psetta maxima</name>
    <dbReference type="NCBI Taxonomy" id="52904"/>
    <lineage>
        <taxon>Eukaryota</taxon>
        <taxon>Metazoa</taxon>
        <taxon>Chordata</taxon>
        <taxon>Craniata</taxon>
        <taxon>Vertebrata</taxon>
        <taxon>Euteleostomi</taxon>
        <taxon>Actinopterygii</taxon>
        <taxon>Neopterygii</taxon>
        <taxon>Teleostei</taxon>
        <taxon>Neoteleostei</taxon>
        <taxon>Acanthomorphata</taxon>
        <taxon>Carangaria</taxon>
        <taxon>Pleuronectiformes</taxon>
        <taxon>Pleuronectoidei</taxon>
        <taxon>Scophthalmidae</taxon>
        <taxon>Scophthalmus</taxon>
    </lineage>
</organism>
<reference evidence="1 2" key="1">
    <citation type="submission" date="2019-06" db="EMBL/GenBank/DDBJ databases">
        <title>Draft genomes of female and male turbot (Scophthalmus maximus).</title>
        <authorList>
            <person name="Xu H."/>
            <person name="Xu X.-W."/>
            <person name="Shao C."/>
            <person name="Chen S."/>
        </authorList>
    </citation>
    <scope>NUCLEOTIDE SEQUENCE [LARGE SCALE GENOMIC DNA]</scope>
    <source>
        <strain evidence="1">Ysfricsl-2016a</strain>
        <tissue evidence="1">Blood</tissue>
    </source>
</reference>
<accession>A0A6A4S1T6</accession>
<gene>
    <name evidence="1" type="ORF">F2P81_022022</name>
</gene>
<dbReference type="EMBL" id="VEVO01000020">
    <property type="protein sequence ID" value="KAF0025141.1"/>
    <property type="molecule type" value="Genomic_DNA"/>
</dbReference>
<dbReference type="Proteomes" id="UP000438429">
    <property type="component" value="Unassembled WGS sequence"/>
</dbReference>